<dbReference type="Pfam" id="PF18052">
    <property type="entry name" value="Rx_N"/>
    <property type="match status" value="1"/>
</dbReference>
<keyword evidence="2" id="KW-0433">Leucine-rich repeat</keyword>
<accession>I1QKM5</accession>
<dbReference type="Proteomes" id="UP000007306">
    <property type="component" value="Unassembled WGS sequence"/>
</dbReference>
<reference evidence="8" key="2">
    <citation type="submission" date="2018-04" db="EMBL/GenBank/DDBJ databases">
        <title>OglaRS2 (Oryza glaberrima Reference Sequence Version 2).</title>
        <authorList>
            <person name="Zhang J."/>
            <person name="Kudrna D."/>
            <person name="Lee S."/>
            <person name="Talag J."/>
            <person name="Rajasekar S."/>
            <person name="Wing R.A."/>
        </authorList>
    </citation>
    <scope>NUCLEOTIDE SEQUENCE [LARGE SCALE GENOMIC DNA]</scope>
    <source>
        <strain evidence="8">cv. IRGC 96717</strain>
    </source>
</reference>
<evidence type="ECO:0000313" key="7">
    <source>
        <dbReference type="EnsemblPlants" id="ORGLA08G0197600.1"/>
    </source>
</evidence>
<evidence type="ECO:0000256" key="3">
    <source>
        <dbReference type="ARBA" id="ARBA00022737"/>
    </source>
</evidence>
<evidence type="ECO:0000259" key="6">
    <source>
        <dbReference type="Pfam" id="PF18052"/>
    </source>
</evidence>
<reference evidence="7" key="1">
    <citation type="submission" date="2015-06" db="UniProtKB">
        <authorList>
            <consortium name="EnsemblPlants"/>
        </authorList>
    </citation>
    <scope>IDENTIFICATION</scope>
</reference>
<organism evidence="7 8">
    <name type="scientific">Oryza glaberrima</name>
    <name type="common">African rice</name>
    <dbReference type="NCBI Taxonomy" id="4538"/>
    <lineage>
        <taxon>Eukaryota</taxon>
        <taxon>Viridiplantae</taxon>
        <taxon>Streptophyta</taxon>
        <taxon>Embryophyta</taxon>
        <taxon>Tracheophyta</taxon>
        <taxon>Spermatophyta</taxon>
        <taxon>Magnoliopsida</taxon>
        <taxon>Liliopsida</taxon>
        <taxon>Poales</taxon>
        <taxon>Poaceae</taxon>
        <taxon>BOP clade</taxon>
        <taxon>Oryzoideae</taxon>
        <taxon>Oryzeae</taxon>
        <taxon>Oryzinae</taxon>
        <taxon>Oryza</taxon>
    </lineage>
</organism>
<proteinExistence type="inferred from homology"/>
<dbReference type="InterPro" id="IPR041118">
    <property type="entry name" value="Rx_N"/>
</dbReference>
<dbReference type="HOGENOM" id="CLU_000837_29_6_1"/>
<dbReference type="EnsemblPlants" id="ORGLA08G0197600.1">
    <property type="protein sequence ID" value="ORGLA08G0197600.1"/>
    <property type="gene ID" value="ORGLA08G0197600"/>
</dbReference>
<dbReference type="OMA" id="QLCNEYM"/>
<evidence type="ECO:0000256" key="1">
    <source>
        <dbReference type="ARBA" id="ARBA00008894"/>
    </source>
</evidence>
<evidence type="ECO:0000256" key="5">
    <source>
        <dbReference type="ARBA" id="ARBA00022821"/>
    </source>
</evidence>
<evidence type="ECO:0000256" key="2">
    <source>
        <dbReference type="ARBA" id="ARBA00022614"/>
    </source>
</evidence>
<dbReference type="GO" id="GO:0006952">
    <property type="term" value="P:defense response"/>
    <property type="evidence" value="ECO:0007669"/>
    <property type="project" value="UniProtKB-KW"/>
</dbReference>
<keyword evidence="8" id="KW-1185">Reference proteome</keyword>
<protein>
    <recommendedName>
        <fullName evidence="6">Disease resistance N-terminal domain-containing protein</fullName>
    </recommendedName>
</protein>
<feature type="domain" description="Disease resistance N-terminal" evidence="6">
    <location>
        <begin position="12"/>
        <end position="60"/>
    </location>
</feature>
<evidence type="ECO:0000313" key="8">
    <source>
        <dbReference type="Proteomes" id="UP000007306"/>
    </source>
</evidence>
<name>I1QKM5_ORYGL</name>
<comment type="similarity">
    <text evidence="1">Belongs to the disease resistance NB-LRR family.</text>
</comment>
<dbReference type="Gene3D" id="1.20.5.4130">
    <property type="match status" value="1"/>
</dbReference>
<keyword evidence="4" id="KW-0547">Nucleotide-binding</keyword>
<keyword evidence="3" id="KW-0677">Repeat</keyword>
<keyword evidence="5" id="KW-0611">Plant defense</keyword>
<dbReference type="Gramene" id="ORGLA08G0197600.1">
    <property type="protein sequence ID" value="ORGLA08G0197600.1"/>
    <property type="gene ID" value="ORGLA08G0197600"/>
</dbReference>
<sequence>MEGALVSTATGALNPVLMKLAAQLCNEYMISKEVHKEIESFSSELTAIHSFLLKMSEEDRES</sequence>
<dbReference type="AlphaFoldDB" id="I1QKM5"/>
<dbReference type="GO" id="GO:0000166">
    <property type="term" value="F:nucleotide binding"/>
    <property type="evidence" value="ECO:0007669"/>
    <property type="project" value="UniProtKB-KW"/>
</dbReference>
<evidence type="ECO:0000256" key="4">
    <source>
        <dbReference type="ARBA" id="ARBA00022741"/>
    </source>
</evidence>